<name>A0ABR8FRF7_9NOSO</name>
<dbReference type="Proteomes" id="UP000603457">
    <property type="component" value="Unassembled WGS sequence"/>
</dbReference>
<evidence type="ECO:0000259" key="1">
    <source>
        <dbReference type="Pfam" id="PF13847"/>
    </source>
</evidence>
<dbReference type="Gene3D" id="3.40.50.150">
    <property type="entry name" value="Vaccinia Virus protein VP39"/>
    <property type="match status" value="1"/>
</dbReference>
<dbReference type="EMBL" id="JACJTB010000005">
    <property type="protein sequence ID" value="MBD2594019.1"/>
    <property type="molecule type" value="Genomic_DNA"/>
</dbReference>
<dbReference type="PANTHER" id="PTHR43464">
    <property type="entry name" value="METHYLTRANSFERASE"/>
    <property type="match status" value="1"/>
</dbReference>
<dbReference type="SUPFAM" id="SSF53335">
    <property type="entry name" value="S-adenosyl-L-methionine-dependent methyltransferases"/>
    <property type="match status" value="1"/>
</dbReference>
<keyword evidence="2" id="KW-0808">Transferase</keyword>
<dbReference type="RefSeq" id="WP_190966935.1">
    <property type="nucleotide sequence ID" value="NZ_JACJTB010000005.1"/>
</dbReference>
<dbReference type="CDD" id="cd02440">
    <property type="entry name" value="AdoMet_MTases"/>
    <property type="match status" value="1"/>
</dbReference>
<dbReference type="PANTHER" id="PTHR43464:SF91">
    <property type="entry name" value="SLL0487 PROTEIN"/>
    <property type="match status" value="1"/>
</dbReference>
<dbReference type="InterPro" id="IPR025714">
    <property type="entry name" value="Methyltranfer_dom"/>
</dbReference>
<reference evidence="2 3" key="1">
    <citation type="journal article" date="2020" name="ISME J.">
        <title>Comparative genomics reveals insights into cyanobacterial evolution and habitat adaptation.</title>
        <authorList>
            <person name="Chen M.Y."/>
            <person name="Teng W.K."/>
            <person name="Zhao L."/>
            <person name="Hu C.X."/>
            <person name="Zhou Y.K."/>
            <person name="Han B.P."/>
            <person name="Song L.R."/>
            <person name="Shu W.S."/>
        </authorList>
    </citation>
    <scope>NUCLEOTIDE SEQUENCE [LARGE SCALE GENOMIC DNA]</scope>
    <source>
        <strain evidence="2 3">FACHB-130</strain>
    </source>
</reference>
<gene>
    <name evidence="2" type="ORF">H6G74_06710</name>
</gene>
<accession>A0ABR8FRF7</accession>
<keyword evidence="2" id="KW-0489">Methyltransferase</keyword>
<keyword evidence="3" id="KW-1185">Reference proteome</keyword>
<evidence type="ECO:0000313" key="3">
    <source>
        <dbReference type="Proteomes" id="UP000603457"/>
    </source>
</evidence>
<dbReference type="InterPro" id="IPR029063">
    <property type="entry name" value="SAM-dependent_MTases_sf"/>
</dbReference>
<dbReference type="GO" id="GO:0008168">
    <property type="term" value="F:methyltransferase activity"/>
    <property type="evidence" value="ECO:0007669"/>
    <property type="project" value="UniProtKB-KW"/>
</dbReference>
<dbReference type="GO" id="GO:0032259">
    <property type="term" value="P:methylation"/>
    <property type="evidence" value="ECO:0007669"/>
    <property type="project" value="UniProtKB-KW"/>
</dbReference>
<evidence type="ECO:0000313" key="2">
    <source>
        <dbReference type="EMBL" id="MBD2594019.1"/>
    </source>
</evidence>
<organism evidence="2 3">
    <name type="scientific">Nostoc spongiaeforme FACHB-130</name>
    <dbReference type="NCBI Taxonomy" id="1357510"/>
    <lineage>
        <taxon>Bacteria</taxon>
        <taxon>Bacillati</taxon>
        <taxon>Cyanobacteriota</taxon>
        <taxon>Cyanophyceae</taxon>
        <taxon>Nostocales</taxon>
        <taxon>Nostocaceae</taxon>
        <taxon>Nostoc</taxon>
    </lineage>
</organism>
<proteinExistence type="predicted"/>
<feature type="domain" description="Methyltransferase" evidence="1">
    <location>
        <begin position="56"/>
        <end position="173"/>
    </location>
</feature>
<protein>
    <submittedName>
        <fullName evidence="2">Class I SAM-dependent methyltransferase</fullName>
    </submittedName>
</protein>
<sequence length="441" mass="50852">MNNPTLDLKEKIRQQFEATPYPNNSVEETPKNKLNLLYVYNFVTSFYLRNQEIINTKDKVILDAGCGSGYTSLALAEANPDAKIIGVDLSAESVKLARQRLLYHGFDHAEFYTLSIEDLPQLGMQFDYINCDETLYLLPDPVLGLQAMKSVLQPHGIIHTNLHSYRQRFYYYQAQELFQLMGLLDSTPQELEVELVRETMQALRDDVVLKQKAWDSAFDQAPNLALVNHLLQGDKGYTVKQMFAMLQATDLEFISMVQWRHWELMDLFKNRDDLPAFLAMSLPELSLEEQLHIFELLHPAHRLLDFWCGHPNQGKLFEPISEWTLADWQSTKVHLHPQLRTEQIKQDLINCVTQGNSWSVANYINLPLKGPIDLDPNLVACLLPLWEGEQPFDSLVQRWLLIKPINAVTLEPMSYEQACVQVQSLLSKLEVFLYVLLERCA</sequence>
<dbReference type="Pfam" id="PF13847">
    <property type="entry name" value="Methyltransf_31"/>
    <property type="match status" value="1"/>
</dbReference>
<comment type="caution">
    <text evidence="2">The sequence shown here is derived from an EMBL/GenBank/DDBJ whole genome shotgun (WGS) entry which is preliminary data.</text>
</comment>